<evidence type="ECO:0000313" key="11">
    <source>
        <dbReference type="EMBL" id="SEO52636.1"/>
    </source>
</evidence>
<evidence type="ECO:0000256" key="7">
    <source>
        <dbReference type="ARBA" id="ARBA00023163"/>
    </source>
</evidence>
<dbReference type="GO" id="GO:0000160">
    <property type="term" value="P:phosphorelay signal transduction system"/>
    <property type="evidence" value="ECO:0007669"/>
    <property type="project" value="UniProtKB-KW"/>
</dbReference>
<evidence type="ECO:0000256" key="3">
    <source>
        <dbReference type="ARBA" id="ARBA00022553"/>
    </source>
</evidence>
<dbReference type="Gene3D" id="3.40.50.2300">
    <property type="match status" value="1"/>
</dbReference>
<dbReference type="SUPFAM" id="SSF46689">
    <property type="entry name" value="Homeodomain-like"/>
    <property type="match status" value="2"/>
</dbReference>
<dbReference type="SMART" id="SM00342">
    <property type="entry name" value="HTH_ARAC"/>
    <property type="match status" value="1"/>
</dbReference>
<dbReference type="STRING" id="872970.SAMN04488134_108142"/>
<dbReference type="PANTHER" id="PTHR42713">
    <property type="entry name" value="HISTIDINE KINASE-RELATED"/>
    <property type="match status" value="1"/>
</dbReference>
<dbReference type="InterPro" id="IPR009057">
    <property type="entry name" value="Homeodomain-like_sf"/>
</dbReference>
<evidence type="ECO:0000256" key="5">
    <source>
        <dbReference type="ARBA" id="ARBA00023015"/>
    </source>
</evidence>
<accession>A0A1H8QF09</accession>
<dbReference type="InterPro" id="IPR001789">
    <property type="entry name" value="Sig_transdc_resp-reg_receiver"/>
</dbReference>
<evidence type="ECO:0000256" key="6">
    <source>
        <dbReference type="ARBA" id="ARBA00023125"/>
    </source>
</evidence>
<evidence type="ECO:0000313" key="12">
    <source>
        <dbReference type="Proteomes" id="UP000199300"/>
    </source>
</evidence>
<dbReference type="InterPro" id="IPR018062">
    <property type="entry name" value="HTH_AraC-typ_CS"/>
</dbReference>
<evidence type="ECO:0000256" key="2">
    <source>
        <dbReference type="ARBA" id="ARBA00022490"/>
    </source>
</evidence>
<dbReference type="OrthoDB" id="342399at2"/>
<dbReference type="PRINTS" id="PR00032">
    <property type="entry name" value="HTHARAC"/>
</dbReference>
<dbReference type="SUPFAM" id="SSF52172">
    <property type="entry name" value="CheY-like"/>
    <property type="match status" value="1"/>
</dbReference>
<dbReference type="EMBL" id="FODJ01000008">
    <property type="protein sequence ID" value="SEO52636.1"/>
    <property type="molecule type" value="Genomic_DNA"/>
</dbReference>
<protein>
    <submittedName>
        <fullName evidence="11">Two-component system, response regulator YesN</fullName>
    </submittedName>
</protein>
<dbReference type="PANTHER" id="PTHR42713:SF3">
    <property type="entry name" value="TRANSCRIPTIONAL REGULATORY PROTEIN HPTR"/>
    <property type="match status" value="1"/>
</dbReference>
<evidence type="ECO:0000259" key="9">
    <source>
        <dbReference type="PROSITE" id="PS01124"/>
    </source>
</evidence>
<evidence type="ECO:0000256" key="1">
    <source>
        <dbReference type="ARBA" id="ARBA00004496"/>
    </source>
</evidence>
<dbReference type="Gene3D" id="1.10.10.60">
    <property type="entry name" value="Homeodomain-like"/>
    <property type="match status" value="2"/>
</dbReference>
<dbReference type="CDD" id="cd17536">
    <property type="entry name" value="REC_YesN-like"/>
    <property type="match status" value="1"/>
</dbReference>
<dbReference type="SMART" id="SM00448">
    <property type="entry name" value="REC"/>
    <property type="match status" value="1"/>
</dbReference>
<dbReference type="GO" id="GO:0043565">
    <property type="term" value="F:sequence-specific DNA binding"/>
    <property type="evidence" value="ECO:0007669"/>
    <property type="project" value="InterPro"/>
</dbReference>
<proteinExistence type="predicted"/>
<evidence type="ECO:0000256" key="4">
    <source>
        <dbReference type="ARBA" id="ARBA00023012"/>
    </source>
</evidence>
<keyword evidence="3 8" id="KW-0597">Phosphoprotein</keyword>
<dbReference type="GO" id="GO:0003700">
    <property type="term" value="F:DNA-binding transcription factor activity"/>
    <property type="evidence" value="ECO:0007669"/>
    <property type="project" value="InterPro"/>
</dbReference>
<dbReference type="InterPro" id="IPR011006">
    <property type="entry name" value="CheY-like_superfamily"/>
</dbReference>
<dbReference type="InterPro" id="IPR020449">
    <property type="entry name" value="Tscrpt_reg_AraC-type_HTH"/>
</dbReference>
<dbReference type="Pfam" id="PF12833">
    <property type="entry name" value="HTH_18"/>
    <property type="match status" value="1"/>
</dbReference>
<comment type="subcellular location">
    <subcellularLocation>
        <location evidence="1">Cytoplasm</location>
    </subcellularLocation>
</comment>
<name>A0A1H8QF09_9BACI</name>
<keyword evidence="6" id="KW-0238">DNA-binding</keyword>
<dbReference type="Pfam" id="PF00072">
    <property type="entry name" value="Response_reg"/>
    <property type="match status" value="1"/>
</dbReference>
<evidence type="ECO:0000256" key="8">
    <source>
        <dbReference type="PROSITE-ProRule" id="PRU00169"/>
    </source>
</evidence>
<feature type="domain" description="HTH araC/xylS-type" evidence="9">
    <location>
        <begin position="399"/>
        <end position="497"/>
    </location>
</feature>
<dbReference type="Proteomes" id="UP000199300">
    <property type="component" value="Unassembled WGS sequence"/>
</dbReference>
<evidence type="ECO:0000259" key="10">
    <source>
        <dbReference type="PROSITE" id="PS50110"/>
    </source>
</evidence>
<feature type="modified residue" description="4-aspartylphosphate" evidence="8">
    <location>
        <position position="55"/>
    </location>
</feature>
<dbReference type="RefSeq" id="WP_091498521.1">
    <property type="nucleotide sequence ID" value="NZ_FODJ01000008.1"/>
</dbReference>
<sequence length="502" mass="58669">MYKVLLIDDEPIIREGMRHVIEWETYNFSVIADCANGRDGLHAIRTHNPELVFVDIRMPGMSGIELIQQAKQEGYQGRFVVLSGYSSFSYAREAIKLGIHSYLLKPIDEDELIEILREIKVQIEKEQKISSQLTAYYDMTEEEAWKAVIEGRIDDWQRSHYLQEQIGPFQLASISVAANVKHLKARNKLFGHEQPSAKIVLKDQLIYLLYVNTAIPKIQEELKILLQHIRLEFDRHAYACLSTPYQKLAETTAAISQLQQVKNKVYSFSAESIFQYPIVSTKSYESLSGLQLAEKIVQIIEFKDQKSLKQTISATVNHFRALALDKEKVQAEILELALSIAQGFHQQYPNVKLLPKHEWVDIIYQYDHLQTLMERLFTEWWALSDQIMGFAVSSDNSMERIISYIDHYYHQDLSLKILADLFNYNSSYLGKKFKKHTGEYFHIYLENVRIEKAKELLVDRRYKVYEVSEQVGYSNMDYFYKKFKKQVGMSPKEYQKHILQAE</sequence>
<keyword evidence="12" id="KW-1185">Reference proteome</keyword>
<feature type="domain" description="Response regulatory" evidence="10">
    <location>
        <begin position="3"/>
        <end position="120"/>
    </location>
</feature>
<dbReference type="PROSITE" id="PS00041">
    <property type="entry name" value="HTH_ARAC_FAMILY_1"/>
    <property type="match status" value="1"/>
</dbReference>
<gene>
    <name evidence="11" type="ORF">SAMN04488134_108142</name>
</gene>
<keyword evidence="4" id="KW-0902">Two-component regulatory system</keyword>
<keyword evidence="7" id="KW-0804">Transcription</keyword>
<dbReference type="GO" id="GO:0005737">
    <property type="term" value="C:cytoplasm"/>
    <property type="evidence" value="ECO:0007669"/>
    <property type="project" value="UniProtKB-SubCell"/>
</dbReference>
<dbReference type="PROSITE" id="PS50110">
    <property type="entry name" value="RESPONSE_REGULATORY"/>
    <property type="match status" value="1"/>
</dbReference>
<dbReference type="PROSITE" id="PS01124">
    <property type="entry name" value="HTH_ARAC_FAMILY_2"/>
    <property type="match status" value="1"/>
</dbReference>
<dbReference type="InterPro" id="IPR051552">
    <property type="entry name" value="HptR"/>
</dbReference>
<dbReference type="AlphaFoldDB" id="A0A1H8QF09"/>
<organism evidence="11 12">
    <name type="scientific">Amphibacillus marinus</name>
    <dbReference type="NCBI Taxonomy" id="872970"/>
    <lineage>
        <taxon>Bacteria</taxon>
        <taxon>Bacillati</taxon>
        <taxon>Bacillota</taxon>
        <taxon>Bacilli</taxon>
        <taxon>Bacillales</taxon>
        <taxon>Bacillaceae</taxon>
        <taxon>Amphibacillus</taxon>
    </lineage>
</organism>
<dbReference type="InterPro" id="IPR018060">
    <property type="entry name" value="HTH_AraC"/>
</dbReference>
<keyword evidence="5" id="KW-0805">Transcription regulation</keyword>
<reference evidence="11 12" key="1">
    <citation type="submission" date="2016-10" db="EMBL/GenBank/DDBJ databases">
        <authorList>
            <person name="de Groot N.N."/>
        </authorList>
    </citation>
    <scope>NUCLEOTIDE SEQUENCE [LARGE SCALE GENOMIC DNA]</scope>
    <source>
        <strain evidence="11 12">CGMCC 1.10434</strain>
    </source>
</reference>
<keyword evidence="2" id="KW-0963">Cytoplasm</keyword>